<gene>
    <name evidence="11" type="primary">galK</name>
    <name evidence="16" type="ORF">SAMN04488134_104194</name>
</gene>
<feature type="domain" description="Galactokinase N-terminal" evidence="15">
    <location>
        <begin position="11"/>
        <end position="61"/>
    </location>
</feature>
<evidence type="ECO:0000256" key="1">
    <source>
        <dbReference type="ARBA" id="ARBA00006566"/>
    </source>
</evidence>
<dbReference type="GO" id="GO:0000287">
    <property type="term" value="F:magnesium ion binding"/>
    <property type="evidence" value="ECO:0007669"/>
    <property type="project" value="UniProtKB-UniRule"/>
</dbReference>
<dbReference type="HAMAP" id="MF_00246">
    <property type="entry name" value="Galactokinase"/>
    <property type="match status" value="1"/>
</dbReference>
<dbReference type="InterPro" id="IPR006206">
    <property type="entry name" value="Mevalonate/galactokinase"/>
</dbReference>
<dbReference type="UniPathway" id="UPA00214"/>
<feature type="domain" description="GHMP kinase N-terminal" evidence="13">
    <location>
        <begin position="97"/>
        <end position="186"/>
    </location>
</feature>
<dbReference type="GO" id="GO:0005829">
    <property type="term" value="C:cytosol"/>
    <property type="evidence" value="ECO:0007669"/>
    <property type="project" value="TreeGrafter"/>
</dbReference>
<keyword evidence="9 11" id="KW-0299">Galactose metabolism</keyword>
<dbReference type="PIRSF" id="PIRSF000530">
    <property type="entry name" value="Galactokinase"/>
    <property type="match status" value="1"/>
</dbReference>
<evidence type="ECO:0000256" key="7">
    <source>
        <dbReference type="ARBA" id="ARBA00022840"/>
    </source>
</evidence>
<feature type="binding site" evidence="11">
    <location>
        <position position="71"/>
    </location>
    <ligand>
        <name>ATP</name>
        <dbReference type="ChEBI" id="CHEBI:30616"/>
    </ligand>
</feature>
<reference evidence="16 17" key="1">
    <citation type="submission" date="2016-10" db="EMBL/GenBank/DDBJ databases">
        <authorList>
            <person name="de Groot N.N."/>
        </authorList>
    </citation>
    <scope>NUCLEOTIDE SEQUENCE [LARGE SCALE GENOMIC DNA]</scope>
    <source>
        <strain evidence="16 17">CGMCC 1.10434</strain>
    </source>
</reference>
<comment type="similarity">
    <text evidence="1 11">Belongs to the GHMP kinase family. GalK subfamily.</text>
</comment>
<dbReference type="InterPro" id="IPR013750">
    <property type="entry name" value="GHMP_kinase_C_dom"/>
</dbReference>
<dbReference type="InterPro" id="IPR006203">
    <property type="entry name" value="GHMP_knse_ATP-bd_CS"/>
</dbReference>
<dbReference type="PROSITE" id="PS00106">
    <property type="entry name" value="GALACTOKINASE"/>
    <property type="match status" value="1"/>
</dbReference>
<keyword evidence="4 11" id="KW-0479">Metal-binding</keyword>
<feature type="domain" description="GHMP kinase C-terminal" evidence="14">
    <location>
        <begin position="289"/>
        <end position="367"/>
    </location>
</feature>
<feature type="active site" description="Proton acceptor" evidence="11">
    <location>
        <position position="178"/>
    </location>
</feature>
<dbReference type="EMBL" id="FODJ01000004">
    <property type="protein sequence ID" value="SEO17953.1"/>
    <property type="molecule type" value="Genomic_DNA"/>
</dbReference>
<keyword evidence="8 11" id="KW-0460">Magnesium</keyword>
<dbReference type="InterPro" id="IPR036554">
    <property type="entry name" value="GHMP_kinase_C_sf"/>
</dbReference>
<feature type="binding site" evidence="11">
    <location>
        <begin position="37"/>
        <end position="40"/>
    </location>
    <ligand>
        <name>substrate</name>
    </ligand>
</feature>
<dbReference type="Gene3D" id="3.30.230.10">
    <property type="match status" value="1"/>
</dbReference>
<dbReference type="InterPro" id="IPR019741">
    <property type="entry name" value="Galactokinase_CS"/>
</dbReference>
<keyword evidence="3 11" id="KW-0808">Transferase</keyword>
<keyword evidence="5 11" id="KW-0547">Nucleotide-binding</keyword>
<evidence type="ECO:0000256" key="12">
    <source>
        <dbReference type="NCBIfam" id="TIGR00131"/>
    </source>
</evidence>
<comment type="subcellular location">
    <subcellularLocation>
        <location evidence="11">Cytoplasm</location>
    </subcellularLocation>
</comment>
<evidence type="ECO:0000256" key="11">
    <source>
        <dbReference type="HAMAP-Rule" id="MF_00246"/>
    </source>
</evidence>
<dbReference type="Pfam" id="PF10509">
    <property type="entry name" value="GalKase_gal_bdg"/>
    <property type="match status" value="1"/>
</dbReference>
<evidence type="ECO:0000256" key="3">
    <source>
        <dbReference type="ARBA" id="ARBA00022679"/>
    </source>
</evidence>
<dbReference type="PRINTS" id="PR00959">
    <property type="entry name" value="MEVGALKINASE"/>
</dbReference>
<proteinExistence type="inferred from homology"/>
<comment type="function">
    <text evidence="11">Catalyzes the transfer of the gamma-phosphate of ATP to D-galactose to form alpha-D-galactose-1-phosphate (Gal-1-P).</text>
</comment>
<feature type="binding site" evidence="11">
    <location>
        <begin position="128"/>
        <end position="134"/>
    </location>
    <ligand>
        <name>ATP</name>
        <dbReference type="ChEBI" id="CHEBI:30616"/>
    </ligand>
</feature>
<dbReference type="EC" id="2.7.1.6" evidence="11 12"/>
<accession>A0A1H8MKZ7</accession>
<dbReference type="AlphaFoldDB" id="A0A1H8MKZ7"/>
<evidence type="ECO:0000313" key="16">
    <source>
        <dbReference type="EMBL" id="SEO17953.1"/>
    </source>
</evidence>
<dbReference type="GO" id="GO:0004335">
    <property type="term" value="F:galactokinase activity"/>
    <property type="evidence" value="ECO:0007669"/>
    <property type="project" value="UniProtKB-UniRule"/>
</dbReference>
<dbReference type="InterPro" id="IPR014721">
    <property type="entry name" value="Ribsml_uS5_D2-typ_fold_subgr"/>
</dbReference>
<dbReference type="FunFam" id="3.30.230.10:FF:000017">
    <property type="entry name" value="Galactokinase"/>
    <property type="match status" value="1"/>
</dbReference>
<dbReference type="Gene3D" id="3.30.70.890">
    <property type="entry name" value="GHMP kinase, C-terminal domain"/>
    <property type="match status" value="1"/>
</dbReference>
<keyword evidence="17" id="KW-1185">Reference proteome</keyword>
<comment type="catalytic activity">
    <reaction evidence="11">
        <text>alpha-D-galactose + ATP = alpha-D-galactose 1-phosphate + ADP + H(+)</text>
        <dbReference type="Rhea" id="RHEA:13553"/>
        <dbReference type="ChEBI" id="CHEBI:15378"/>
        <dbReference type="ChEBI" id="CHEBI:28061"/>
        <dbReference type="ChEBI" id="CHEBI:30616"/>
        <dbReference type="ChEBI" id="CHEBI:58336"/>
        <dbReference type="ChEBI" id="CHEBI:456216"/>
        <dbReference type="EC" id="2.7.1.6"/>
    </reaction>
</comment>
<evidence type="ECO:0000256" key="9">
    <source>
        <dbReference type="ARBA" id="ARBA00023144"/>
    </source>
</evidence>
<evidence type="ECO:0000256" key="4">
    <source>
        <dbReference type="ARBA" id="ARBA00022723"/>
    </source>
</evidence>
<evidence type="ECO:0000259" key="15">
    <source>
        <dbReference type="Pfam" id="PF10509"/>
    </source>
</evidence>
<dbReference type="InterPro" id="IPR019539">
    <property type="entry name" value="GalKase_N"/>
</dbReference>
<dbReference type="InterPro" id="IPR006204">
    <property type="entry name" value="GHMP_kinase_N_dom"/>
</dbReference>
<dbReference type="NCBIfam" id="TIGR00131">
    <property type="entry name" value="gal_kin"/>
    <property type="match status" value="1"/>
</dbReference>
<dbReference type="PROSITE" id="PS00627">
    <property type="entry name" value="GHMP_KINASES_ATP"/>
    <property type="match status" value="1"/>
</dbReference>
<dbReference type="Pfam" id="PF08544">
    <property type="entry name" value="GHMP_kinases_C"/>
    <property type="match status" value="1"/>
</dbReference>
<sequence>MLFMKLDTLIEQFKTRFKPVQPVHTFFAPGRINLIGEHTDYNGGYVFPASISFGTYAIAAKRDDRKVQFYSVNFEDKGIISVNLEQLDYNKADNWANYPKGMIKAFIDEGFDINTGFDVLIYGNIPNGAGLSSSASIELVTGVLLESLYQLNIDRIRMVQLGQQVENHYIGVNSGIMDQFAIGMGKQDHAIQLDCNTLDYQYAPIELGNYVIIIMNTNKRRELADSKYNERRSECERALKELQEVLPIHSLGELTTDQFETHKDVIKNATERKRAKHAVYENQRTKDALVKLQSGDLIGFGQLMNQSHQSLKQDYEVTGVELDTLAETAWQQAGVLGARMTGAGFGGCAIALVDKAQVDSFKDQIKTIYTNKIGYAPTFYEATIGDGAKELTGGNI</sequence>
<evidence type="ECO:0000256" key="5">
    <source>
        <dbReference type="ARBA" id="ARBA00022741"/>
    </source>
</evidence>
<keyword evidence="2 11" id="KW-0963">Cytoplasm</keyword>
<dbReference type="FunFam" id="3.30.70.890:FF:000001">
    <property type="entry name" value="Galactokinase"/>
    <property type="match status" value="1"/>
</dbReference>
<dbReference type="NCBIfam" id="NF003705">
    <property type="entry name" value="PRK05322.1"/>
    <property type="match status" value="1"/>
</dbReference>
<evidence type="ECO:0000256" key="10">
    <source>
        <dbReference type="ARBA" id="ARBA00023277"/>
    </source>
</evidence>
<dbReference type="STRING" id="872970.SAMN04488134_104194"/>
<evidence type="ECO:0000259" key="13">
    <source>
        <dbReference type="Pfam" id="PF00288"/>
    </source>
</evidence>
<dbReference type="PRINTS" id="PR00473">
    <property type="entry name" value="GALCTOKINASE"/>
</dbReference>
<dbReference type="GO" id="GO:0005524">
    <property type="term" value="F:ATP binding"/>
    <property type="evidence" value="ECO:0007669"/>
    <property type="project" value="UniProtKB-UniRule"/>
</dbReference>
<organism evidence="16 17">
    <name type="scientific">Amphibacillus marinus</name>
    <dbReference type="NCBI Taxonomy" id="872970"/>
    <lineage>
        <taxon>Bacteria</taxon>
        <taxon>Bacillati</taxon>
        <taxon>Bacillota</taxon>
        <taxon>Bacilli</taxon>
        <taxon>Bacillales</taxon>
        <taxon>Bacillaceae</taxon>
        <taxon>Amphibacillus</taxon>
    </lineage>
</organism>
<name>A0A1H8MKZ7_9BACI</name>
<comment type="pathway">
    <text evidence="11">Carbohydrate metabolism; galactose metabolism.</text>
</comment>
<dbReference type="SUPFAM" id="SSF54211">
    <property type="entry name" value="Ribosomal protein S5 domain 2-like"/>
    <property type="match status" value="1"/>
</dbReference>
<dbReference type="InterPro" id="IPR020568">
    <property type="entry name" value="Ribosomal_Su5_D2-typ_SF"/>
</dbReference>
<dbReference type="Proteomes" id="UP000199300">
    <property type="component" value="Unassembled WGS sequence"/>
</dbReference>
<dbReference type="Pfam" id="PF00288">
    <property type="entry name" value="GHMP_kinases_N"/>
    <property type="match status" value="1"/>
</dbReference>
<feature type="binding site" evidence="11">
    <location>
        <position position="228"/>
    </location>
    <ligand>
        <name>substrate</name>
    </ligand>
</feature>
<evidence type="ECO:0000256" key="8">
    <source>
        <dbReference type="ARBA" id="ARBA00022842"/>
    </source>
</evidence>
<dbReference type="SUPFAM" id="SSF55060">
    <property type="entry name" value="GHMP Kinase, C-terminal domain"/>
    <property type="match status" value="1"/>
</dbReference>
<evidence type="ECO:0000259" key="14">
    <source>
        <dbReference type="Pfam" id="PF08544"/>
    </source>
</evidence>
<keyword evidence="6 11" id="KW-0418">Kinase</keyword>
<dbReference type="PANTHER" id="PTHR10457">
    <property type="entry name" value="MEVALONATE KINASE/GALACTOKINASE"/>
    <property type="match status" value="1"/>
</dbReference>
<feature type="binding site" evidence="11">
    <location>
        <position position="134"/>
    </location>
    <ligand>
        <name>Mg(2+)</name>
        <dbReference type="ChEBI" id="CHEBI:18420"/>
    </ligand>
</feature>
<dbReference type="GO" id="GO:0006012">
    <property type="term" value="P:galactose metabolic process"/>
    <property type="evidence" value="ECO:0007669"/>
    <property type="project" value="UniProtKB-UniRule"/>
</dbReference>
<dbReference type="InterPro" id="IPR000705">
    <property type="entry name" value="Galactokinase"/>
</dbReference>
<dbReference type="InterPro" id="IPR022963">
    <property type="entry name" value="Galactokinase_bac"/>
</dbReference>
<protein>
    <recommendedName>
        <fullName evidence="11 12">Galactokinase</fullName>
        <ecNumber evidence="11 12">2.7.1.6</ecNumber>
    </recommendedName>
    <alternativeName>
        <fullName evidence="11">Galactose kinase</fullName>
    </alternativeName>
</protein>
<keyword evidence="10 11" id="KW-0119">Carbohydrate metabolism</keyword>
<evidence type="ECO:0000256" key="6">
    <source>
        <dbReference type="ARBA" id="ARBA00022777"/>
    </source>
</evidence>
<dbReference type="PANTHER" id="PTHR10457:SF7">
    <property type="entry name" value="GALACTOKINASE-RELATED"/>
    <property type="match status" value="1"/>
</dbReference>
<keyword evidence="7 11" id="KW-0067">ATP-binding</keyword>
<feature type="binding site" evidence="11">
    <location>
        <position position="166"/>
    </location>
    <ligand>
        <name>Mg(2+)</name>
        <dbReference type="ChEBI" id="CHEBI:18420"/>
    </ligand>
</feature>
<evidence type="ECO:0000256" key="2">
    <source>
        <dbReference type="ARBA" id="ARBA00022490"/>
    </source>
</evidence>
<evidence type="ECO:0000313" key="17">
    <source>
        <dbReference type="Proteomes" id="UP000199300"/>
    </source>
</evidence>
<feature type="site" description="Transition state stabilizer" evidence="11">
    <location>
        <position position="31"/>
    </location>
</feature>